<accession>A0A8U0HZX6</accession>
<dbReference type="InterPro" id="IPR007497">
    <property type="entry name" value="SIMPL/DUF541"/>
</dbReference>
<keyword evidence="3" id="KW-1185">Reference proteome</keyword>
<dbReference type="GeneID" id="72185258"/>
<dbReference type="KEGG" id="halx:M0R89_08625"/>
<dbReference type="GO" id="GO:0006974">
    <property type="term" value="P:DNA damage response"/>
    <property type="evidence" value="ECO:0007669"/>
    <property type="project" value="TreeGrafter"/>
</dbReference>
<sequence length="250" mass="25920">MSRKLLATVGVALLLVTAGCAGSLDPAASANAQTDQTNQTDSSGETIAVSASGQAEAEPDQAVLQVAVLASGDDANAVRERLAQNATRMQRALRNAGVAEDQIRTVQYGIDQQYREEDGERRPVGFQGVHAFEITLSNVSRAGPVIDAAVSNGADRVDSVQLTLSEERRREVRADALRNAMENARADAGVLAESANLTVTGVHTVSTGDVGFSPVRAEALTAQSADAGTQIESGPVTVTAQVSVTYNATG</sequence>
<dbReference type="InterPro" id="IPR052022">
    <property type="entry name" value="26kDa_periplasmic_antigen"/>
</dbReference>
<evidence type="ECO:0000313" key="2">
    <source>
        <dbReference type="EMBL" id="UPV76104.1"/>
    </source>
</evidence>
<reference evidence="2 3" key="1">
    <citation type="submission" date="2022-04" db="EMBL/GenBank/DDBJ databases">
        <title>Diverse halophilic archaea isolated from saline environments.</title>
        <authorList>
            <person name="Cui H.-L."/>
        </authorList>
    </citation>
    <scope>NUCLEOTIDE SEQUENCE [LARGE SCALE GENOMIC DNA]</scope>
    <source>
        <strain evidence="2 3">XZYJT49</strain>
    </source>
</reference>
<dbReference type="Pfam" id="PF04402">
    <property type="entry name" value="SIMPL"/>
    <property type="match status" value="1"/>
</dbReference>
<dbReference type="PANTHER" id="PTHR34387">
    <property type="entry name" value="SLR1258 PROTEIN"/>
    <property type="match status" value="1"/>
</dbReference>
<evidence type="ECO:0000313" key="3">
    <source>
        <dbReference type="Proteomes" id="UP000830729"/>
    </source>
</evidence>
<proteinExistence type="predicted"/>
<protein>
    <submittedName>
        <fullName evidence="2">SIMPL domain-containing protein</fullName>
    </submittedName>
</protein>
<organism evidence="2 3">
    <name type="scientific">Halorussus limi</name>
    <dbReference type="NCBI Taxonomy" id="2938695"/>
    <lineage>
        <taxon>Archaea</taxon>
        <taxon>Methanobacteriati</taxon>
        <taxon>Methanobacteriota</taxon>
        <taxon>Stenosarchaea group</taxon>
        <taxon>Halobacteria</taxon>
        <taxon>Halobacteriales</taxon>
        <taxon>Haladaptataceae</taxon>
        <taxon>Halorussus</taxon>
    </lineage>
</organism>
<dbReference type="PROSITE" id="PS51257">
    <property type="entry name" value="PROKAR_LIPOPROTEIN"/>
    <property type="match status" value="1"/>
</dbReference>
<evidence type="ECO:0000256" key="1">
    <source>
        <dbReference type="SAM" id="MobiDB-lite"/>
    </source>
</evidence>
<dbReference type="AlphaFoldDB" id="A0A8U0HZX6"/>
<feature type="compositionally biased region" description="Polar residues" evidence="1">
    <location>
        <begin position="31"/>
        <end position="53"/>
    </location>
</feature>
<dbReference type="Gene3D" id="3.30.110.170">
    <property type="entry name" value="Protein of unknown function (DUF541), domain 1"/>
    <property type="match status" value="1"/>
</dbReference>
<name>A0A8U0HZX6_9EURY</name>
<feature type="region of interest" description="Disordered" evidence="1">
    <location>
        <begin position="31"/>
        <end position="55"/>
    </location>
</feature>
<dbReference type="RefSeq" id="WP_248652141.1">
    <property type="nucleotide sequence ID" value="NZ_CP096659.1"/>
</dbReference>
<dbReference type="EMBL" id="CP096659">
    <property type="protein sequence ID" value="UPV76104.1"/>
    <property type="molecule type" value="Genomic_DNA"/>
</dbReference>
<dbReference type="Proteomes" id="UP000830729">
    <property type="component" value="Chromosome"/>
</dbReference>
<dbReference type="PANTHER" id="PTHR34387:SF2">
    <property type="entry name" value="SLR1258 PROTEIN"/>
    <property type="match status" value="1"/>
</dbReference>
<dbReference type="Gene3D" id="3.30.70.2970">
    <property type="entry name" value="Protein of unknown function (DUF541), domain 2"/>
    <property type="match status" value="1"/>
</dbReference>
<gene>
    <name evidence="2" type="ORF">M0R89_08625</name>
</gene>